<protein>
    <submittedName>
        <fullName evidence="7">Amino acid ABC transporter substrate-binding protein, PAAT family</fullName>
    </submittedName>
</protein>
<proteinExistence type="inferred from homology"/>
<evidence type="ECO:0000256" key="1">
    <source>
        <dbReference type="ARBA" id="ARBA00004196"/>
    </source>
</evidence>
<sequence length="271" mass="28917">MIRRLAVALALTCSALVSLPARAADFQSALLVPGVISIGTTGSAPPTSMIDQSGALAGYDVDVMNKVAADLGAKAKFVQLDWSGLLPGLAAHRFDVVASGVTRTGERLKSKQFIMLSPYIINGVAITKLASNSDIKGWDDVCGKRMGTVRGASEGKAIQAMLPKGCISKVVEYPGWTELTLDLKNHRIDWIGMDYLGPSYEASRDHTLVTLPDVRERATQSIAVSSAEPELAKAIDALLAKYRKDGTLSAMVQKWFGQKVDFANLPADPKG</sequence>
<keyword evidence="3 5" id="KW-0732">Signal</keyword>
<dbReference type="Gene3D" id="3.40.190.10">
    <property type="entry name" value="Periplasmic binding protein-like II"/>
    <property type="match status" value="2"/>
</dbReference>
<dbReference type="Pfam" id="PF00497">
    <property type="entry name" value="SBP_bac_3"/>
    <property type="match status" value="1"/>
</dbReference>
<evidence type="ECO:0000313" key="7">
    <source>
        <dbReference type="EMBL" id="SEQ22110.1"/>
    </source>
</evidence>
<gene>
    <name evidence="7" type="ORF">SAMN05216548_103102</name>
</gene>
<dbReference type="PANTHER" id="PTHR35936:SF19">
    <property type="entry name" value="AMINO-ACID-BINDING PROTEIN YXEM-RELATED"/>
    <property type="match status" value="1"/>
</dbReference>
<accession>A0A1H9E8R0</accession>
<evidence type="ECO:0000259" key="6">
    <source>
        <dbReference type="SMART" id="SM00062"/>
    </source>
</evidence>
<feature type="signal peptide" evidence="5">
    <location>
        <begin position="1"/>
        <end position="23"/>
    </location>
</feature>
<evidence type="ECO:0000256" key="2">
    <source>
        <dbReference type="ARBA" id="ARBA00010333"/>
    </source>
</evidence>
<evidence type="ECO:0000256" key="4">
    <source>
        <dbReference type="RuleBase" id="RU003744"/>
    </source>
</evidence>
<feature type="chain" id="PRO_5011520156" evidence="5">
    <location>
        <begin position="24"/>
        <end position="271"/>
    </location>
</feature>
<dbReference type="Proteomes" id="UP000199647">
    <property type="component" value="Unassembled WGS sequence"/>
</dbReference>
<evidence type="ECO:0000256" key="5">
    <source>
        <dbReference type="SAM" id="SignalP"/>
    </source>
</evidence>
<keyword evidence="8" id="KW-1185">Reference proteome</keyword>
<name>A0A1H9E8R0_9HYPH</name>
<evidence type="ECO:0000313" key="8">
    <source>
        <dbReference type="Proteomes" id="UP000199647"/>
    </source>
</evidence>
<dbReference type="InterPro" id="IPR001638">
    <property type="entry name" value="Solute-binding_3/MltF_N"/>
</dbReference>
<dbReference type="AlphaFoldDB" id="A0A1H9E8R0"/>
<comment type="subcellular location">
    <subcellularLocation>
        <location evidence="1">Cell envelope</location>
    </subcellularLocation>
</comment>
<dbReference type="STRING" id="1855383.SAMN05216548_103102"/>
<dbReference type="InterPro" id="IPR018313">
    <property type="entry name" value="SBP_3_CS"/>
</dbReference>
<dbReference type="SUPFAM" id="SSF53850">
    <property type="entry name" value="Periplasmic binding protein-like II"/>
    <property type="match status" value="1"/>
</dbReference>
<reference evidence="7 8" key="1">
    <citation type="submission" date="2016-10" db="EMBL/GenBank/DDBJ databases">
        <authorList>
            <person name="de Groot N.N."/>
        </authorList>
    </citation>
    <scope>NUCLEOTIDE SEQUENCE [LARGE SCALE GENOMIC DNA]</scope>
    <source>
        <strain evidence="7 8">A52C2</strain>
    </source>
</reference>
<organism evidence="7 8">
    <name type="scientific">Faunimonas pinastri</name>
    <dbReference type="NCBI Taxonomy" id="1855383"/>
    <lineage>
        <taxon>Bacteria</taxon>
        <taxon>Pseudomonadati</taxon>
        <taxon>Pseudomonadota</taxon>
        <taxon>Alphaproteobacteria</taxon>
        <taxon>Hyphomicrobiales</taxon>
        <taxon>Afifellaceae</taxon>
        <taxon>Faunimonas</taxon>
    </lineage>
</organism>
<dbReference type="SMART" id="SM00062">
    <property type="entry name" value="PBPb"/>
    <property type="match status" value="1"/>
</dbReference>
<comment type="similarity">
    <text evidence="2 4">Belongs to the bacterial solute-binding protein 3 family.</text>
</comment>
<evidence type="ECO:0000256" key="3">
    <source>
        <dbReference type="ARBA" id="ARBA00022729"/>
    </source>
</evidence>
<dbReference type="PROSITE" id="PS01039">
    <property type="entry name" value="SBP_BACTERIAL_3"/>
    <property type="match status" value="1"/>
</dbReference>
<dbReference type="RefSeq" id="WP_177176732.1">
    <property type="nucleotide sequence ID" value="NZ_FOFG01000003.1"/>
</dbReference>
<dbReference type="PANTHER" id="PTHR35936">
    <property type="entry name" value="MEMBRANE-BOUND LYTIC MUREIN TRANSGLYCOSYLASE F"/>
    <property type="match status" value="1"/>
</dbReference>
<feature type="domain" description="Solute-binding protein family 3/N-terminal" evidence="6">
    <location>
        <begin position="35"/>
        <end position="259"/>
    </location>
</feature>
<dbReference type="GO" id="GO:0030313">
    <property type="term" value="C:cell envelope"/>
    <property type="evidence" value="ECO:0007669"/>
    <property type="project" value="UniProtKB-SubCell"/>
</dbReference>
<dbReference type="EMBL" id="FOFG01000003">
    <property type="protein sequence ID" value="SEQ22110.1"/>
    <property type="molecule type" value="Genomic_DNA"/>
</dbReference>